<evidence type="ECO:0000256" key="1">
    <source>
        <dbReference type="SAM" id="MobiDB-lite"/>
    </source>
</evidence>
<feature type="transmembrane region" description="Helical" evidence="2">
    <location>
        <begin position="156"/>
        <end position="175"/>
    </location>
</feature>
<evidence type="ECO:0000313" key="3">
    <source>
        <dbReference type="EMBL" id="MBC2592851.1"/>
    </source>
</evidence>
<dbReference type="AlphaFoldDB" id="A0A842HBP7"/>
<protein>
    <recommendedName>
        <fullName evidence="5">TrbL/VirB6 plasmid conjugal transfer protein</fullName>
    </recommendedName>
</protein>
<feature type="compositionally biased region" description="Polar residues" evidence="1">
    <location>
        <begin position="280"/>
        <end position="306"/>
    </location>
</feature>
<dbReference type="RefSeq" id="WP_185673865.1">
    <property type="nucleotide sequence ID" value="NZ_JACHVB010000012.1"/>
</dbReference>
<feature type="transmembrane region" description="Helical" evidence="2">
    <location>
        <begin position="181"/>
        <end position="202"/>
    </location>
</feature>
<dbReference type="EMBL" id="JACHVB010000012">
    <property type="protein sequence ID" value="MBC2592851.1"/>
    <property type="molecule type" value="Genomic_DNA"/>
</dbReference>
<feature type="transmembrane region" description="Helical" evidence="2">
    <location>
        <begin position="223"/>
        <end position="245"/>
    </location>
</feature>
<evidence type="ECO:0000313" key="4">
    <source>
        <dbReference type="Proteomes" id="UP000546464"/>
    </source>
</evidence>
<organism evidence="3 4">
    <name type="scientific">Ruficoccus amylovorans</name>
    <dbReference type="NCBI Taxonomy" id="1804625"/>
    <lineage>
        <taxon>Bacteria</taxon>
        <taxon>Pseudomonadati</taxon>
        <taxon>Verrucomicrobiota</taxon>
        <taxon>Opitutia</taxon>
        <taxon>Puniceicoccales</taxon>
        <taxon>Cerasicoccaceae</taxon>
        <taxon>Ruficoccus</taxon>
    </lineage>
</organism>
<feature type="transmembrane region" description="Helical" evidence="2">
    <location>
        <begin position="51"/>
        <end position="73"/>
    </location>
</feature>
<feature type="compositionally biased region" description="Low complexity" evidence="1">
    <location>
        <begin position="313"/>
        <end position="332"/>
    </location>
</feature>
<gene>
    <name evidence="3" type="ORF">H5P28_01125</name>
</gene>
<comment type="caution">
    <text evidence="3">The sequence shown here is derived from an EMBL/GenBank/DDBJ whole genome shotgun (WGS) entry which is preliminary data.</text>
</comment>
<dbReference type="Proteomes" id="UP000546464">
    <property type="component" value="Unassembled WGS sequence"/>
</dbReference>
<name>A0A842HBP7_9BACT</name>
<keyword evidence="2" id="KW-0472">Membrane</keyword>
<reference evidence="3 4" key="1">
    <citation type="submission" date="2020-07" db="EMBL/GenBank/DDBJ databases">
        <authorList>
            <person name="Feng X."/>
        </authorList>
    </citation>
    <scope>NUCLEOTIDE SEQUENCE [LARGE SCALE GENOMIC DNA]</scope>
    <source>
        <strain evidence="3 4">JCM31066</strain>
    </source>
</reference>
<feature type="transmembrane region" description="Helical" evidence="2">
    <location>
        <begin position="20"/>
        <end position="39"/>
    </location>
</feature>
<keyword evidence="2" id="KW-1133">Transmembrane helix</keyword>
<evidence type="ECO:0000256" key="2">
    <source>
        <dbReference type="SAM" id="Phobius"/>
    </source>
</evidence>
<accession>A0A842HBP7</accession>
<feature type="region of interest" description="Disordered" evidence="1">
    <location>
        <begin position="280"/>
        <end position="367"/>
    </location>
</feature>
<keyword evidence="2" id="KW-0812">Transmembrane</keyword>
<sequence>MNLIGPITMENFESSILELQGTLLFVAYFILVAGLIVRIMRISDTGGDMVAMTKAVFIGFFLVALMATGRYWFNAIDQGMYDAADVINTDFGSEPYAVTDALIKTIDEDPEAEGWGVERIVNSVYLSIVYGISKLGITVAALFQVPFYILQYVLKWLGFLFLPIGLALFMFPSLANIGVKLIANMLAVMAWPIGFAITNLAAMGLVEDFADASTFSGNDTGAALYMMSFGSLIMGLIAALILVIGTLATPTIMFMIFASGTGLQALAGSALRTAAVATSRGSSSPGVTLSPSAVKPTQATPVSAPQSDPGLRPPVSSSVPVPSGAPQAAVPAMDNPLLPVNPHDPSGSQLAAKLYAQASPPKPHTQI</sequence>
<proteinExistence type="predicted"/>
<evidence type="ECO:0008006" key="5">
    <source>
        <dbReference type="Google" id="ProtNLM"/>
    </source>
</evidence>
<feature type="transmembrane region" description="Helical" evidence="2">
    <location>
        <begin position="124"/>
        <end position="149"/>
    </location>
</feature>
<keyword evidence="4" id="KW-1185">Reference proteome</keyword>